<feature type="compositionally biased region" description="Polar residues" evidence="6">
    <location>
        <begin position="838"/>
        <end position="857"/>
    </location>
</feature>
<feature type="compositionally biased region" description="Basic and acidic residues" evidence="6">
    <location>
        <begin position="122"/>
        <end position="143"/>
    </location>
</feature>
<evidence type="ECO:0000256" key="6">
    <source>
        <dbReference type="SAM" id="MobiDB-lite"/>
    </source>
</evidence>
<dbReference type="InterPro" id="IPR051947">
    <property type="entry name" value="Sentrin-specific_protease"/>
</dbReference>
<feature type="compositionally biased region" description="Basic and acidic residues" evidence="6">
    <location>
        <begin position="859"/>
        <end position="872"/>
    </location>
</feature>
<evidence type="ECO:0000256" key="2">
    <source>
        <dbReference type="ARBA" id="ARBA00022553"/>
    </source>
</evidence>
<feature type="region of interest" description="Disordered" evidence="6">
    <location>
        <begin position="231"/>
        <end position="370"/>
    </location>
</feature>
<feature type="compositionally biased region" description="Polar residues" evidence="6">
    <location>
        <begin position="102"/>
        <end position="119"/>
    </location>
</feature>
<dbReference type="InterPro" id="IPR036397">
    <property type="entry name" value="RNaseH_sf"/>
</dbReference>
<organism evidence="8 9">
    <name type="scientific">Pogonophryne albipinna</name>
    <dbReference type="NCBI Taxonomy" id="1090488"/>
    <lineage>
        <taxon>Eukaryota</taxon>
        <taxon>Metazoa</taxon>
        <taxon>Chordata</taxon>
        <taxon>Craniata</taxon>
        <taxon>Vertebrata</taxon>
        <taxon>Euteleostomi</taxon>
        <taxon>Actinopterygii</taxon>
        <taxon>Neopterygii</taxon>
        <taxon>Teleostei</taxon>
        <taxon>Neoteleostei</taxon>
        <taxon>Acanthomorphata</taxon>
        <taxon>Eupercaria</taxon>
        <taxon>Perciformes</taxon>
        <taxon>Notothenioidei</taxon>
        <taxon>Pogonophryne</taxon>
    </lineage>
</organism>
<evidence type="ECO:0000256" key="4">
    <source>
        <dbReference type="ARBA" id="ARBA00022786"/>
    </source>
</evidence>
<dbReference type="FunFam" id="1.10.418.20:FF:000001">
    <property type="entry name" value="sentrin-specific protease 6 isoform X1"/>
    <property type="match status" value="1"/>
</dbReference>
<dbReference type="PROSITE" id="PS50600">
    <property type="entry name" value="ULP_PROTEASE"/>
    <property type="match status" value="1"/>
</dbReference>
<name>A0AAD6AWR5_9TELE</name>
<dbReference type="Gene3D" id="3.30.420.10">
    <property type="entry name" value="Ribonuclease H-like superfamily/Ribonuclease H"/>
    <property type="match status" value="1"/>
</dbReference>
<evidence type="ECO:0000256" key="1">
    <source>
        <dbReference type="ARBA" id="ARBA00005234"/>
    </source>
</evidence>
<dbReference type="Pfam" id="PF02902">
    <property type="entry name" value="Peptidase_C48"/>
    <property type="match status" value="2"/>
</dbReference>
<evidence type="ECO:0000313" key="8">
    <source>
        <dbReference type="EMBL" id="KAJ4933424.1"/>
    </source>
</evidence>
<dbReference type="EMBL" id="JAPTMU010000013">
    <property type="protein sequence ID" value="KAJ4933424.1"/>
    <property type="molecule type" value="Genomic_DNA"/>
</dbReference>
<keyword evidence="2" id="KW-0597">Phosphoprotein</keyword>
<keyword evidence="4" id="KW-0833">Ubl conjugation pathway</keyword>
<evidence type="ECO:0000256" key="5">
    <source>
        <dbReference type="ARBA" id="ARBA00022801"/>
    </source>
</evidence>
<feature type="domain" description="Ubiquitin-like protease family profile" evidence="7">
    <location>
        <begin position="695"/>
        <end position="1074"/>
    </location>
</feature>
<feature type="compositionally biased region" description="Polar residues" evidence="6">
    <location>
        <begin position="144"/>
        <end position="158"/>
    </location>
</feature>
<dbReference type="InterPro" id="IPR038765">
    <property type="entry name" value="Papain-like_cys_pep_sf"/>
</dbReference>
<sequence length="1120" mass="126869">MMDRRRALTIPFNVDNNLVGNPLKISMPCLSPKCGKLERQVSWTAFAGCKLKHCGSQHTNGSTLLDHKHAAIVTLEMARRQPFLILTDVLETEQGKAYMERITQSPTSRKCRRGSSTPLESGRSRGEPLICRDRRSSQKEAVKNRSQTPKSNQKTTTPLSQRSRLCRRSQNVDDKEDREENKDGKQVIIGKDDGEDFKYTEVVGCGVLLRWEPVDDTGSCDEFIKGRLSDPEKEVQNSVKRKRKDPASPCNGTGSPKRHCESVLLLNGEEGKDGGLSPTRVRQTEPKEDGDPESLDRTILQFTVGGDDPTPGPHLEAGDSVATPRQSLSSCQDNKTTSIPFEPIVLSSDEEEEEEEEEEGGDAAPCSPAVQTPVPVEDAVVEIQSPQKAEDKEQEVSDLEDVQVFIEEPVSVTIAPNPSIDFSFSTLHCGGYRGRANGEIMIADQEIIIPLEDDDTGEVEVRLSLDRKDMRRYSVWEQQELVERDFHFEDVEEPFPAAILLLCVSETAAAALQRELQKLCVKQHGATSTGKASPFVLLTLRYPVVGMEGALLRSLLDIDCLNSLAQGTIDCGNKLSCLDDFNTPVLSLDDSLELIRRTGLDSPLLSLLGLDCSYPRLDTDDDDLHSDIDLSTPPHVELEKKKEEPAPVYTLSHRRTNKSYYVSLCKPDSSWTKFKHHGLARRLIQFPPPPSKGGITVTMEDLQCLDTGIFLNDVIIDFYLKYLLQNASAAMAERSHIFSSFFFKQLTRRDNASEGGTVTSDSCQRQRRHQRVKTWTRHVDIFKKDFLFVPVNQEAHWYLVVICFPGLEEPKTETWSGPDSEKSQQGTGDLQEEEAAQGSKSPSDITETPPTLNSLDSVDTEKEKAQEKDPQPDRVGPGRLIRVKERMNGAMYREILSDNLLPSARALKMKRGWVFQHDNDPKHTARATKEWLRKKHFKVLEWPSQSPDLNPIENLWRELKVRVAQRQPQNITALEEICMEEWAKIPATDCTEQTFQKKTVMKRPCILIMDSLKLSLHERVFKLLREYLQSEWEVRRGSSRDFSSDQTQSSHCIVPLQDNSSDCGLYLLQYVESFLKDPVVHFDLPLQLHRWFPRHQVRRKRDEIRDLVLRLYREQNLDSN</sequence>
<dbReference type="Proteomes" id="UP001219934">
    <property type="component" value="Unassembled WGS sequence"/>
</dbReference>
<accession>A0AAD6AWR5</accession>
<comment type="similarity">
    <text evidence="1">Belongs to the peptidase C48 family.</text>
</comment>
<evidence type="ECO:0000313" key="9">
    <source>
        <dbReference type="Proteomes" id="UP001219934"/>
    </source>
</evidence>
<feature type="compositionally biased region" description="Polar residues" evidence="6">
    <location>
        <begin position="323"/>
        <end position="339"/>
    </location>
</feature>
<dbReference type="GO" id="GO:0006508">
    <property type="term" value="P:proteolysis"/>
    <property type="evidence" value="ECO:0007669"/>
    <property type="project" value="UniProtKB-KW"/>
</dbReference>
<comment type="caution">
    <text evidence="8">The sequence shown here is derived from an EMBL/GenBank/DDBJ whole genome shotgun (WGS) entry which is preliminary data.</text>
</comment>
<dbReference type="GO" id="GO:0070139">
    <property type="term" value="F:SUMO-specific endopeptidase activity"/>
    <property type="evidence" value="ECO:0007669"/>
    <property type="project" value="TreeGrafter"/>
</dbReference>
<feature type="compositionally biased region" description="Basic and acidic residues" evidence="6">
    <location>
        <begin position="170"/>
        <end position="188"/>
    </location>
</feature>
<keyword evidence="5" id="KW-0378">Hydrolase</keyword>
<dbReference type="GO" id="GO:0005634">
    <property type="term" value="C:nucleus"/>
    <property type="evidence" value="ECO:0007669"/>
    <property type="project" value="TreeGrafter"/>
</dbReference>
<feature type="compositionally biased region" description="Polar residues" evidence="6">
    <location>
        <begin position="813"/>
        <end position="828"/>
    </location>
</feature>
<dbReference type="GO" id="GO:0003676">
    <property type="term" value="F:nucleic acid binding"/>
    <property type="evidence" value="ECO:0007669"/>
    <property type="project" value="InterPro"/>
</dbReference>
<dbReference type="GO" id="GO:0016926">
    <property type="term" value="P:protein desumoylation"/>
    <property type="evidence" value="ECO:0007669"/>
    <property type="project" value="TreeGrafter"/>
</dbReference>
<dbReference type="SUPFAM" id="SSF54001">
    <property type="entry name" value="Cysteine proteinases"/>
    <property type="match status" value="1"/>
</dbReference>
<keyword evidence="9" id="KW-1185">Reference proteome</keyword>
<dbReference type="Gene3D" id="3.40.395.10">
    <property type="entry name" value="Adenoviral Proteinase, Chain A"/>
    <property type="match status" value="1"/>
</dbReference>
<evidence type="ECO:0000256" key="3">
    <source>
        <dbReference type="ARBA" id="ARBA00022670"/>
    </source>
</evidence>
<dbReference type="GO" id="GO:0005737">
    <property type="term" value="C:cytoplasm"/>
    <property type="evidence" value="ECO:0007669"/>
    <property type="project" value="TreeGrafter"/>
</dbReference>
<feature type="region of interest" description="Disordered" evidence="6">
    <location>
        <begin position="99"/>
        <end position="188"/>
    </location>
</feature>
<dbReference type="PANTHER" id="PTHR46896">
    <property type="entry name" value="SENTRIN-SPECIFIC PROTEASE"/>
    <property type="match status" value="1"/>
</dbReference>
<gene>
    <name evidence="8" type="ORF">JOQ06_030254</name>
</gene>
<evidence type="ECO:0000259" key="7">
    <source>
        <dbReference type="PROSITE" id="PS50600"/>
    </source>
</evidence>
<dbReference type="InterPro" id="IPR038717">
    <property type="entry name" value="Tc1-like_DDE_dom"/>
</dbReference>
<dbReference type="InterPro" id="IPR003653">
    <property type="entry name" value="Peptidase_C48_C"/>
</dbReference>
<feature type="compositionally biased region" description="Acidic residues" evidence="6">
    <location>
        <begin position="348"/>
        <end position="361"/>
    </location>
</feature>
<dbReference type="Gene3D" id="1.10.418.20">
    <property type="match status" value="1"/>
</dbReference>
<protein>
    <recommendedName>
        <fullName evidence="7">Ubiquitin-like protease family profile domain-containing protein</fullName>
    </recommendedName>
</protein>
<dbReference type="FunFam" id="1.10.418.20:FF:000004">
    <property type="entry name" value="sentrin-specific protease 7 isoform X1"/>
    <property type="match status" value="1"/>
</dbReference>
<feature type="region of interest" description="Disordered" evidence="6">
    <location>
        <begin position="811"/>
        <end position="878"/>
    </location>
</feature>
<reference evidence="8" key="1">
    <citation type="submission" date="2022-11" db="EMBL/GenBank/DDBJ databases">
        <title>Chromosome-level genome of Pogonophryne albipinna.</title>
        <authorList>
            <person name="Jo E."/>
        </authorList>
    </citation>
    <scope>NUCLEOTIDE SEQUENCE</scope>
    <source>
        <strain evidence="8">SGF0006</strain>
        <tissue evidence="8">Muscle</tissue>
    </source>
</reference>
<dbReference type="PANTHER" id="PTHR46896:SF2">
    <property type="entry name" value="SENTRIN-SPECIFIC PROTEASE 7"/>
    <property type="match status" value="1"/>
</dbReference>
<dbReference type="AlphaFoldDB" id="A0AAD6AWR5"/>
<dbReference type="Pfam" id="PF13358">
    <property type="entry name" value="DDE_3"/>
    <property type="match status" value="1"/>
</dbReference>
<keyword evidence="3" id="KW-0645">Protease</keyword>
<proteinExistence type="inferred from homology"/>